<proteinExistence type="inferred from homology"/>
<dbReference type="EMBL" id="HBKR01014821">
    <property type="protein sequence ID" value="CAE2302221.1"/>
    <property type="molecule type" value="Transcribed_RNA"/>
</dbReference>
<name>A0A7S4NR58_9EUKA</name>
<evidence type="ECO:0000313" key="4">
    <source>
        <dbReference type="EMBL" id="CAE2302221.1"/>
    </source>
</evidence>
<feature type="domain" description="ADF-H" evidence="3">
    <location>
        <begin position="2"/>
        <end position="142"/>
    </location>
</feature>
<evidence type="ECO:0000256" key="1">
    <source>
        <dbReference type="ARBA" id="ARBA00006844"/>
    </source>
</evidence>
<accession>A0A7S4NR58</accession>
<organism evidence="4">
    <name type="scientific">Paramoeba aestuarina</name>
    <dbReference type="NCBI Taxonomy" id="180227"/>
    <lineage>
        <taxon>Eukaryota</taxon>
        <taxon>Amoebozoa</taxon>
        <taxon>Discosea</taxon>
        <taxon>Flabellinia</taxon>
        <taxon>Dactylopodida</taxon>
        <taxon>Paramoebidae</taxon>
        <taxon>Paramoeba</taxon>
    </lineage>
</organism>
<keyword evidence="2" id="KW-0009">Actin-binding</keyword>
<dbReference type="AlphaFoldDB" id="A0A7S4NR58"/>
<dbReference type="Pfam" id="PF00241">
    <property type="entry name" value="Cofilin_ADF"/>
    <property type="match status" value="1"/>
</dbReference>
<dbReference type="InterPro" id="IPR017904">
    <property type="entry name" value="ADF/Cofilin"/>
</dbReference>
<dbReference type="PANTHER" id="PTHR11913">
    <property type="entry name" value="COFILIN-RELATED"/>
    <property type="match status" value="1"/>
</dbReference>
<evidence type="ECO:0000259" key="3">
    <source>
        <dbReference type="PROSITE" id="PS51263"/>
    </source>
</evidence>
<dbReference type="SMART" id="SM00102">
    <property type="entry name" value="ADF"/>
    <property type="match status" value="1"/>
</dbReference>
<dbReference type="Gene3D" id="3.40.20.10">
    <property type="entry name" value="Severin"/>
    <property type="match status" value="1"/>
</dbReference>
<gene>
    <name evidence="4" type="ORF">NAES01612_LOCUS9819</name>
</gene>
<sequence>MASVINFNDECVELAQSVKRGKTAHAIFSITDSNSCSIAYSSNEKKASCEEQWEDFTSHLPKDSCAYGIAGFKYVSPTDQVERCKTVFVLWAPSGSKQKDKMMVAFSSNGVVNKIGSGGIGCRVQGGGPASVDYEEVLNQVLARATVK</sequence>
<dbReference type="InterPro" id="IPR029006">
    <property type="entry name" value="ADF-H/Gelsolin-like_dom_sf"/>
</dbReference>
<protein>
    <recommendedName>
        <fullName evidence="3">ADF-H domain-containing protein</fullName>
    </recommendedName>
</protein>
<dbReference type="SUPFAM" id="SSF55753">
    <property type="entry name" value="Actin depolymerizing proteins"/>
    <property type="match status" value="1"/>
</dbReference>
<reference evidence="4" key="1">
    <citation type="submission" date="2021-01" db="EMBL/GenBank/DDBJ databases">
        <authorList>
            <person name="Corre E."/>
            <person name="Pelletier E."/>
            <person name="Niang G."/>
            <person name="Scheremetjew M."/>
            <person name="Finn R."/>
            <person name="Kale V."/>
            <person name="Holt S."/>
            <person name="Cochrane G."/>
            <person name="Meng A."/>
            <person name="Brown T."/>
            <person name="Cohen L."/>
        </authorList>
    </citation>
    <scope>NUCLEOTIDE SEQUENCE</scope>
    <source>
        <strain evidence="4">SoJaBio B1-5/56/2</strain>
    </source>
</reference>
<dbReference type="InterPro" id="IPR002108">
    <property type="entry name" value="ADF-H"/>
</dbReference>
<dbReference type="GO" id="GO:0015629">
    <property type="term" value="C:actin cytoskeleton"/>
    <property type="evidence" value="ECO:0007669"/>
    <property type="project" value="InterPro"/>
</dbReference>
<dbReference type="GO" id="GO:0003779">
    <property type="term" value="F:actin binding"/>
    <property type="evidence" value="ECO:0007669"/>
    <property type="project" value="UniProtKB-KW"/>
</dbReference>
<comment type="similarity">
    <text evidence="1">Belongs to the actin-binding proteins ADF family.</text>
</comment>
<dbReference type="GO" id="GO:0030042">
    <property type="term" value="P:actin filament depolymerization"/>
    <property type="evidence" value="ECO:0007669"/>
    <property type="project" value="InterPro"/>
</dbReference>
<evidence type="ECO:0000256" key="2">
    <source>
        <dbReference type="ARBA" id="ARBA00023203"/>
    </source>
</evidence>
<dbReference type="PROSITE" id="PS51263">
    <property type="entry name" value="ADF_H"/>
    <property type="match status" value="1"/>
</dbReference>